<feature type="binding site" description="via carbamate group" evidence="4">
    <location>
        <position position="144"/>
    </location>
    <ligand>
        <name>Zn(2+)</name>
        <dbReference type="ChEBI" id="CHEBI:29105"/>
        <label>1</label>
    </ligand>
</feature>
<evidence type="ECO:0000256" key="3">
    <source>
        <dbReference type="PIRSR" id="PIRSR601559-50"/>
    </source>
</evidence>
<dbReference type="PANTHER" id="PTHR10819:SF3">
    <property type="entry name" value="PHOSPHOTRIESTERASE-RELATED PROTEIN"/>
    <property type="match status" value="1"/>
</dbReference>
<organism evidence="7 8">
    <name type="scientific">Rubrobacter marinus</name>
    <dbReference type="NCBI Taxonomy" id="2653852"/>
    <lineage>
        <taxon>Bacteria</taxon>
        <taxon>Bacillati</taxon>
        <taxon>Actinomycetota</taxon>
        <taxon>Rubrobacteria</taxon>
        <taxon>Rubrobacterales</taxon>
        <taxon>Rubrobacteraceae</taxon>
        <taxon>Rubrobacter</taxon>
    </lineage>
</organism>
<gene>
    <name evidence="7" type="ORF">GBA65_17080</name>
</gene>
<evidence type="ECO:0000256" key="4">
    <source>
        <dbReference type="PIRSR" id="PIRSR601559-51"/>
    </source>
</evidence>
<dbReference type="SUPFAM" id="SSF51556">
    <property type="entry name" value="Metallo-dependent hydrolases"/>
    <property type="match status" value="1"/>
</dbReference>
<dbReference type="PIRSF" id="PIRSF016839">
    <property type="entry name" value="PhP"/>
    <property type="match status" value="1"/>
</dbReference>
<evidence type="ECO:0000256" key="2">
    <source>
        <dbReference type="ARBA" id="ARBA00022801"/>
    </source>
</evidence>
<reference evidence="7 8" key="1">
    <citation type="submission" date="2019-10" db="EMBL/GenBank/DDBJ databases">
        <title>Rubrobacter sp nov SCSIO 52915 isolated from a deep-sea sediment in the South China Sea.</title>
        <authorList>
            <person name="Chen R.W."/>
        </authorList>
    </citation>
    <scope>NUCLEOTIDE SEQUENCE [LARGE SCALE GENOMIC DNA]</scope>
    <source>
        <strain evidence="7 8">SCSIO 52915</strain>
    </source>
</reference>
<feature type="binding site" evidence="4">
    <location>
        <position position="205"/>
    </location>
    <ligand>
        <name>Zn(2+)</name>
        <dbReference type="ChEBI" id="CHEBI:29105"/>
        <label>2</label>
    </ligand>
</feature>
<dbReference type="KEGG" id="rmar:GBA65_17080"/>
<sequence>MSTQINTVTGPISSDDLGKTLMHEHFFFGYPGYQGDSLGYRTREELVSLGVEVAERAKSQGVKTVVDATPNECGRDPELLREVSERTGLQIVCSTGYYYEGEGATAYFKFRAALGPADAEVEELMMTELTEGIGNTGIKAGVIKLASSKDVITDYEKMFMLAGAKAQTATGVPIITHTQEGTMGPEQAALLVEAGANPDQTMIGHMDGNTDVAYHMATLAHGVSVGFDRFGIQVLVGAPMDAAREATLIGLLGMGYGERIMLSHDTVNIWLGRPLVMSDEVAELLKNWHITHLFENVVPVLKNAGVDDARIDAIFTENPKRLFDPSSAPSTASRQTAGTAGS</sequence>
<keyword evidence="8" id="KW-1185">Reference proteome</keyword>
<comment type="similarity">
    <text evidence="5">Belongs to the metallo-dependent hydrolases superfamily. Phosphotriesterase family.</text>
</comment>
<feature type="binding site" description="via carbamate group" evidence="4">
    <location>
        <position position="144"/>
    </location>
    <ligand>
        <name>Zn(2+)</name>
        <dbReference type="ChEBI" id="CHEBI:29105"/>
        <label>2</label>
    </ligand>
</feature>
<feature type="binding site" evidence="4">
    <location>
        <position position="25"/>
    </location>
    <ligand>
        <name>Zn(2+)</name>
        <dbReference type="ChEBI" id="CHEBI:29105"/>
        <label>1</label>
    </ligand>
</feature>
<dbReference type="GO" id="GO:0008270">
    <property type="term" value="F:zinc ion binding"/>
    <property type="evidence" value="ECO:0007669"/>
    <property type="project" value="InterPro"/>
</dbReference>
<evidence type="ECO:0000256" key="5">
    <source>
        <dbReference type="PROSITE-ProRule" id="PRU00679"/>
    </source>
</evidence>
<proteinExistence type="inferred from homology"/>
<feature type="modified residue" description="N6-carboxylysine" evidence="3 5">
    <location>
        <position position="144"/>
    </location>
</feature>
<dbReference type="AlphaFoldDB" id="A0A6G8Q0E6"/>
<evidence type="ECO:0000256" key="6">
    <source>
        <dbReference type="SAM" id="MobiDB-lite"/>
    </source>
</evidence>
<dbReference type="Gene3D" id="3.20.20.140">
    <property type="entry name" value="Metal-dependent hydrolases"/>
    <property type="match status" value="1"/>
</dbReference>
<keyword evidence="2" id="KW-0378">Hydrolase</keyword>
<comment type="cofactor">
    <cofactor evidence="4">
        <name>a divalent metal cation</name>
        <dbReference type="ChEBI" id="CHEBI:60240"/>
    </cofactor>
    <text evidence="4">Binds 2 divalent metal cations per subunit.</text>
</comment>
<accession>A0A6G8Q0E6</accession>
<dbReference type="InterPro" id="IPR032466">
    <property type="entry name" value="Metal_Hydrolase"/>
</dbReference>
<dbReference type="Proteomes" id="UP000502706">
    <property type="component" value="Chromosome"/>
</dbReference>
<dbReference type="PROSITE" id="PS51347">
    <property type="entry name" value="PHOSPHOTRIESTERASE_2"/>
    <property type="match status" value="1"/>
</dbReference>
<feature type="region of interest" description="Disordered" evidence="6">
    <location>
        <begin position="322"/>
        <end position="342"/>
    </location>
</feature>
<dbReference type="InterPro" id="IPR001559">
    <property type="entry name" value="Phosphotriesterase"/>
</dbReference>
<dbReference type="PANTHER" id="PTHR10819">
    <property type="entry name" value="PHOSPHOTRIESTERASE-RELATED"/>
    <property type="match status" value="1"/>
</dbReference>
<evidence type="ECO:0000256" key="1">
    <source>
        <dbReference type="ARBA" id="ARBA00022723"/>
    </source>
</evidence>
<dbReference type="GO" id="GO:0016787">
    <property type="term" value="F:hydrolase activity"/>
    <property type="evidence" value="ECO:0007669"/>
    <property type="project" value="UniProtKB-KW"/>
</dbReference>
<dbReference type="EMBL" id="CP045121">
    <property type="protein sequence ID" value="QIN79954.1"/>
    <property type="molecule type" value="Genomic_DNA"/>
</dbReference>
<feature type="binding site" evidence="4">
    <location>
        <position position="23"/>
    </location>
    <ligand>
        <name>Zn(2+)</name>
        <dbReference type="ChEBI" id="CHEBI:29105"/>
        <label>1</label>
    </ligand>
</feature>
<protein>
    <submittedName>
        <fullName evidence="7">Phosphotriesterase-related protein</fullName>
    </submittedName>
</protein>
<feature type="compositionally biased region" description="Polar residues" evidence="6">
    <location>
        <begin position="327"/>
        <end position="342"/>
    </location>
</feature>
<evidence type="ECO:0000313" key="8">
    <source>
        <dbReference type="Proteomes" id="UP000502706"/>
    </source>
</evidence>
<evidence type="ECO:0000313" key="7">
    <source>
        <dbReference type="EMBL" id="QIN79954.1"/>
    </source>
</evidence>
<feature type="binding site" evidence="4">
    <location>
        <position position="265"/>
    </location>
    <ligand>
        <name>Zn(2+)</name>
        <dbReference type="ChEBI" id="CHEBI:29105"/>
        <label>1</label>
    </ligand>
</feature>
<feature type="binding site" evidence="4">
    <location>
        <position position="177"/>
    </location>
    <ligand>
        <name>Zn(2+)</name>
        <dbReference type="ChEBI" id="CHEBI:29105"/>
        <label>2</label>
    </ligand>
</feature>
<name>A0A6G8Q0E6_9ACTN</name>
<keyword evidence="1 4" id="KW-0479">Metal-binding</keyword>
<dbReference type="RefSeq" id="WP_166397628.1">
    <property type="nucleotide sequence ID" value="NZ_CP045121.1"/>
</dbReference>
<dbReference type="Pfam" id="PF02126">
    <property type="entry name" value="PTE"/>
    <property type="match status" value="1"/>
</dbReference>